<evidence type="ECO:0000259" key="2">
    <source>
        <dbReference type="Pfam" id="PF12146"/>
    </source>
</evidence>
<evidence type="ECO:0000313" key="3">
    <source>
        <dbReference type="EMBL" id="KEY20309.1"/>
    </source>
</evidence>
<evidence type="ECO:0000256" key="1">
    <source>
        <dbReference type="SAM" id="SignalP"/>
    </source>
</evidence>
<dbReference type="Gene3D" id="3.40.50.1820">
    <property type="entry name" value="alpha/beta hydrolase"/>
    <property type="match status" value="1"/>
</dbReference>
<name>A0A448NV20_9FLAO</name>
<dbReference type="PANTHER" id="PTHR12277">
    <property type="entry name" value="ALPHA/BETA HYDROLASE DOMAIN-CONTAINING PROTEIN"/>
    <property type="match status" value="1"/>
</dbReference>
<dbReference type="InterPro" id="IPR022742">
    <property type="entry name" value="Hydrolase_4"/>
</dbReference>
<dbReference type="OrthoDB" id="9777090at2"/>
<evidence type="ECO:0000313" key="4">
    <source>
        <dbReference type="EMBL" id="VEI01568.1"/>
    </source>
</evidence>
<dbReference type="InterPro" id="IPR029058">
    <property type="entry name" value="AB_hydrolase_fold"/>
</dbReference>
<sequence length="296" mass="34293">MMNKHFKILFGLIFLLSLLNCQVNNVLIPTRNSTDIRKFNWKEGNDAMKLEITGENMQPNFFKNEDSLQRDFLIKSYYFKTESGRKINGWLLKSKTEKPKVSVFALHGNSGNLKSQYQHFTELTKYGFQIFLFDYPGFGYSEGKSTRENAVEDSFSVFEYFKNLEEIKNTSKIIYGQSIGGNFSIPVAAQNQDDIEGLVIEGTFTNFKDIAKRKVPLLGNLVIKDNYDNRSNLKNFKKPILIVHSKEDKTIPIEMGKQLYENANEPKEFFEIDQPHITGISYYGKEISEKIYKMIQ</sequence>
<keyword evidence="1" id="KW-0732">Signal</keyword>
<dbReference type="AlphaFoldDB" id="A0A448NV20"/>
<dbReference type="Pfam" id="PF12146">
    <property type="entry name" value="Hydrolase_4"/>
    <property type="match status" value="1"/>
</dbReference>
<accession>A0A448NV20</accession>
<evidence type="ECO:0000313" key="5">
    <source>
        <dbReference type="Proteomes" id="UP000028349"/>
    </source>
</evidence>
<reference evidence="3 5" key="1">
    <citation type="submission" date="2014-07" db="EMBL/GenBank/DDBJ databases">
        <authorList>
            <person name="Pisani N.G."/>
            <person name="Newman J.D."/>
        </authorList>
    </citation>
    <scope>NUCLEOTIDE SEQUENCE [LARGE SCALE GENOMIC DNA]</scope>
    <source>
        <strain evidence="3 5">LMG 24720</strain>
    </source>
</reference>
<dbReference type="Proteomes" id="UP000270036">
    <property type="component" value="Chromosome"/>
</dbReference>
<gene>
    <name evidence="3" type="ORF">HY04_03650</name>
    <name evidence="4" type="ORF">NCTC13489_02838</name>
</gene>
<dbReference type="EMBL" id="LR134441">
    <property type="protein sequence ID" value="VEI01568.1"/>
    <property type="molecule type" value="Genomic_DNA"/>
</dbReference>
<dbReference type="RefSeq" id="WP_034717204.1">
    <property type="nucleotide sequence ID" value="NZ_FOIX01000002.1"/>
</dbReference>
<keyword evidence="4" id="KW-0808">Transferase</keyword>
<organism evidence="4 6">
    <name type="scientific">Kaistella antarctica</name>
    <dbReference type="NCBI Taxonomy" id="266748"/>
    <lineage>
        <taxon>Bacteria</taxon>
        <taxon>Pseudomonadati</taxon>
        <taxon>Bacteroidota</taxon>
        <taxon>Flavobacteriia</taxon>
        <taxon>Flavobacteriales</taxon>
        <taxon>Weeksellaceae</taxon>
        <taxon>Chryseobacterium group</taxon>
        <taxon>Kaistella</taxon>
    </lineage>
</organism>
<reference evidence="4 6" key="2">
    <citation type="submission" date="2018-12" db="EMBL/GenBank/DDBJ databases">
        <authorList>
            <consortium name="Pathogen Informatics"/>
        </authorList>
    </citation>
    <scope>NUCLEOTIDE SEQUENCE [LARGE SCALE GENOMIC DNA]</scope>
    <source>
        <strain evidence="4 6">NCTC13489</strain>
    </source>
</reference>
<dbReference type="Proteomes" id="UP000028349">
    <property type="component" value="Unassembled WGS sequence"/>
</dbReference>
<dbReference type="PANTHER" id="PTHR12277:SF81">
    <property type="entry name" value="PROTEIN ABHD13"/>
    <property type="match status" value="1"/>
</dbReference>
<dbReference type="EMBL" id="JPEP01000001">
    <property type="protein sequence ID" value="KEY20309.1"/>
    <property type="molecule type" value="Genomic_DNA"/>
</dbReference>
<dbReference type="STRING" id="266748.HY04_03650"/>
<dbReference type="GO" id="GO:0016740">
    <property type="term" value="F:transferase activity"/>
    <property type="evidence" value="ECO:0007669"/>
    <property type="project" value="UniProtKB-KW"/>
</dbReference>
<keyword evidence="5" id="KW-1185">Reference proteome</keyword>
<feature type="domain" description="Serine aminopeptidase S33" evidence="2">
    <location>
        <begin position="98"/>
        <end position="209"/>
    </location>
</feature>
<dbReference type="KEGG" id="cant:NCTC13489_02838"/>
<proteinExistence type="predicted"/>
<feature type="signal peptide" evidence="1">
    <location>
        <begin position="1"/>
        <end position="23"/>
    </location>
</feature>
<evidence type="ECO:0000313" key="6">
    <source>
        <dbReference type="Proteomes" id="UP000270036"/>
    </source>
</evidence>
<feature type="chain" id="PRO_5019154613" evidence="1">
    <location>
        <begin position="24"/>
        <end position="296"/>
    </location>
</feature>
<protein>
    <submittedName>
        <fullName evidence="4">Acetoin dehydrogenase E2 subunit dihydrolipoyllysine-residue acetyltransferase</fullName>
    </submittedName>
</protein>
<dbReference type="SUPFAM" id="SSF53474">
    <property type="entry name" value="alpha/beta-Hydrolases"/>
    <property type="match status" value="1"/>
</dbReference>